<comment type="subcellular location">
    <subcellularLocation>
        <location evidence="10">Cytoplasm</location>
    </subcellularLocation>
    <subcellularLocation>
        <location evidence="1">Plastid</location>
    </subcellularLocation>
</comment>
<feature type="active site" description="Nucleophile" evidence="10">
    <location>
        <position position="100"/>
    </location>
</feature>
<evidence type="ECO:0000256" key="9">
    <source>
        <dbReference type="ARBA" id="ARBA00055217"/>
    </source>
</evidence>
<dbReference type="EC" id="3.4.21.92" evidence="10 13"/>
<dbReference type="GO" id="GO:0004252">
    <property type="term" value="F:serine-type endopeptidase activity"/>
    <property type="evidence" value="ECO:0007669"/>
    <property type="project" value="UniProtKB-UniRule"/>
</dbReference>
<dbReference type="GeneID" id="24573497"/>
<dbReference type="AlphaFoldDB" id="A0A0H3W7V6"/>
<evidence type="ECO:0000256" key="4">
    <source>
        <dbReference type="ARBA" id="ARBA00022640"/>
    </source>
</evidence>
<dbReference type="InterPro" id="IPR001907">
    <property type="entry name" value="ClpP"/>
</dbReference>
<name>A0A0H3W7V6_9LILI</name>
<gene>
    <name evidence="10 15" type="primary">clpP</name>
</gene>
<evidence type="ECO:0000256" key="14">
    <source>
        <dbReference type="RuleBase" id="RU003567"/>
    </source>
</evidence>
<dbReference type="PANTHER" id="PTHR10381">
    <property type="entry name" value="ATP-DEPENDENT CLP PROTEASE PROTEOLYTIC SUBUNIT"/>
    <property type="match status" value="1"/>
</dbReference>
<dbReference type="GO" id="GO:0051117">
    <property type="term" value="F:ATPase binding"/>
    <property type="evidence" value="ECO:0007669"/>
    <property type="project" value="TreeGrafter"/>
</dbReference>
<dbReference type="GO" id="GO:0009536">
    <property type="term" value="C:plastid"/>
    <property type="evidence" value="ECO:0007669"/>
    <property type="project" value="UniProtKB-SubCell"/>
</dbReference>
<dbReference type="CDD" id="cd07017">
    <property type="entry name" value="S14_ClpP_2"/>
    <property type="match status" value="1"/>
</dbReference>
<dbReference type="HAMAP" id="MF_00444">
    <property type="entry name" value="ClpP"/>
    <property type="match status" value="1"/>
</dbReference>
<evidence type="ECO:0000256" key="2">
    <source>
        <dbReference type="ARBA" id="ARBA00007039"/>
    </source>
</evidence>
<comment type="similarity">
    <text evidence="2 10 14">Belongs to the peptidase S14 family.</text>
</comment>
<keyword evidence="5 10" id="KW-0645">Protease</keyword>
<dbReference type="PROSITE" id="PS00382">
    <property type="entry name" value="CLP_PROTEASE_HIS"/>
    <property type="match status" value="1"/>
</dbReference>
<reference evidence="15" key="1">
    <citation type="submission" date="2015-05" db="EMBL/GenBank/DDBJ databases">
        <title>The Trillium chloroplast genome is divergent and variable.</title>
        <authorList>
            <person name="Schilling E.E."/>
            <person name="Floden A."/>
        </authorList>
    </citation>
    <scope>NUCLEOTIDE SEQUENCE</scope>
</reference>
<dbReference type="PANTHER" id="PTHR10381:SF15">
    <property type="entry name" value="CHLOROPLASTIC ATP-DEPENDENT CLP PROTEASE PROTEOLYTIC SUBUNIT 1"/>
    <property type="match status" value="1"/>
</dbReference>
<comment type="catalytic activity">
    <reaction evidence="8 10 12">
        <text>Hydrolysis of proteins to small peptides in the presence of ATP and magnesium. alpha-casein is the usual test substrate. In the absence of ATP, only oligopeptides shorter than five residues are hydrolyzed (such as succinyl-Leu-Tyr-|-NHMec, and Leu-Tyr-Leu-|-Tyr-Trp, in which cleavage of the -Tyr-|-Leu- and -Tyr-|-Trp bonds also occurs).</text>
        <dbReference type="EC" id="3.4.21.92"/>
    </reaction>
</comment>
<comment type="subunit">
    <text evidence="3 10">Component of the chloroplastic Clp protease core complex.</text>
</comment>
<evidence type="ECO:0000256" key="1">
    <source>
        <dbReference type="ARBA" id="ARBA00004474"/>
    </source>
</evidence>
<dbReference type="PROSITE" id="PS00381">
    <property type="entry name" value="CLP_PROTEASE_SER"/>
    <property type="match status" value="1"/>
</dbReference>
<dbReference type="Gene3D" id="3.90.226.10">
    <property type="entry name" value="2-enoyl-CoA Hydratase, Chain A, domain 1"/>
    <property type="match status" value="1"/>
</dbReference>
<proteinExistence type="inferred from homology"/>
<comment type="function">
    <text evidence="9 10">Cleaves peptides in various proteins in a process that requires ATP hydrolysis. Has a chymotrypsin-like activity. Plays a major role in the degradation of misfolded proteins.</text>
</comment>
<evidence type="ECO:0000256" key="7">
    <source>
        <dbReference type="ARBA" id="ARBA00022825"/>
    </source>
</evidence>
<dbReference type="InterPro" id="IPR029045">
    <property type="entry name" value="ClpP/crotonase-like_dom_sf"/>
</dbReference>
<protein>
    <recommendedName>
        <fullName evidence="10 14">ATP-dependent Clp protease proteolytic subunit</fullName>
        <ecNumber evidence="10 13">3.4.21.92</ecNumber>
    </recommendedName>
    <alternativeName>
        <fullName evidence="10">Endopeptidase Clp</fullName>
    </alternativeName>
</protein>
<evidence type="ECO:0000256" key="13">
    <source>
        <dbReference type="RuleBase" id="RU000549"/>
    </source>
</evidence>
<sequence>MPIGVPRVPFRIPGEEDAVWVDLNRLHRERFLFLGQEIESDISNYLVSLIIYLGLEDKTRDQFLFINCPGGWVIPGIAIYDAMQLVIPKVYTICIGLAASMGSFVLLGGEIPKRLALPHARVMIHQPASSFIDSQTGEFFMEVDEILVIREIITKIYVQRTHNPPWVISLDLERDIFMSATEAKAHGIVDLVGISFENENENNRSITIYGGK</sequence>
<dbReference type="InterPro" id="IPR023562">
    <property type="entry name" value="ClpP/TepA"/>
</dbReference>
<dbReference type="GO" id="GO:0009368">
    <property type="term" value="C:endopeptidase Clp complex"/>
    <property type="evidence" value="ECO:0007669"/>
    <property type="project" value="TreeGrafter"/>
</dbReference>
<organism evidence="15">
    <name type="scientific">Trillium decumbens</name>
    <dbReference type="NCBI Taxonomy" id="82481"/>
    <lineage>
        <taxon>Eukaryota</taxon>
        <taxon>Viridiplantae</taxon>
        <taxon>Streptophyta</taxon>
        <taxon>Embryophyta</taxon>
        <taxon>Tracheophyta</taxon>
        <taxon>Spermatophyta</taxon>
        <taxon>Magnoliopsida</taxon>
        <taxon>Liliopsida</taxon>
        <taxon>Liliales</taxon>
        <taxon>Melanthiaceae</taxon>
        <taxon>Trillium</taxon>
    </lineage>
</organism>
<dbReference type="InterPro" id="IPR033135">
    <property type="entry name" value="ClpP_His_AS"/>
</dbReference>
<evidence type="ECO:0000256" key="10">
    <source>
        <dbReference type="HAMAP-Rule" id="MF_00444"/>
    </source>
</evidence>
<dbReference type="EMBL" id="KR534612">
    <property type="protein sequence ID" value="AKK32165.1"/>
    <property type="molecule type" value="Genomic_DNA"/>
</dbReference>
<dbReference type="InterPro" id="IPR018215">
    <property type="entry name" value="ClpP_Ser_AS"/>
</dbReference>
<feature type="active site" evidence="10 12">
    <location>
        <position position="125"/>
    </location>
</feature>
<evidence type="ECO:0000256" key="12">
    <source>
        <dbReference type="PROSITE-ProRule" id="PRU10086"/>
    </source>
</evidence>
<dbReference type="RefSeq" id="YP_009145285.1">
    <property type="nucleotide sequence ID" value="NC_027282.1"/>
</dbReference>
<keyword evidence="10" id="KW-0963">Cytoplasm</keyword>
<keyword evidence="7 10" id="KW-0720">Serine protease</keyword>
<accession>A0A0H3W7V6</accession>
<evidence type="ECO:0000256" key="8">
    <source>
        <dbReference type="ARBA" id="ARBA00034021"/>
    </source>
</evidence>
<dbReference type="SUPFAM" id="SSF52096">
    <property type="entry name" value="ClpP/crotonase"/>
    <property type="match status" value="1"/>
</dbReference>
<evidence type="ECO:0000256" key="6">
    <source>
        <dbReference type="ARBA" id="ARBA00022801"/>
    </source>
</evidence>
<dbReference type="GO" id="GO:0004176">
    <property type="term" value="F:ATP-dependent peptidase activity"/>
    <property type="evidence" value="ECO:0007669"/>
    <property type="project" value="InterPro"/>
</dbReference>
<feature type="active site" evidence="11">
    <location>
        <position position="100"/>
    </location>
</feature>
<dbReference type="PRINTS" id="PR00127">
    <property type="entry name" value="CLPPROTEASEP"/>
</dbReference>
<keyword evidence="6 10" id="KW-0378">Hydrolase</keyword>
<evidence type="ECO:0000256" key="11">
    <source>
        <dbReference type="PROSITE-ProRule" id="PRU10085"/>
    </source>
</evidence>
<dbReference type="GO" id="GO:0006515">
    <property type="term" value="P:protein quality control for misfolded or incompletely synthesized proteins"/>
    <property type="evidence" value="ECO:0007669"/>
    <property type="project" value="TreeGrafter"/>
</dbReference>
<keyword evidence="4 15" id="KW-0934">Plastid</keyword>
<evidence type="ECO:0000313" key="15">
    <source>
        <dbReference type="EMBL" id="AKK32165.1"/>
    </source>
</evidence>
<evidence type="ECO:0000256" key="5">
    <source>
        <dbReference type="ARBA" id="ARBA00022670"/>
    </source>
</evidence>
<dbReference type="FunFam" id="3.90.226.10:FF:000006">
    <property type="entry name" value="ATP-dependent Clp protease proteolytic subunit"/>
    <property type="match status" value="1"/>
</dbReference>
<dbReference type="Pfam" id="PF00574">
    <property type="entry name" value="CLP_protease"/>
    <property type="match status" value="1"/>
</dbReference>
<evidence type="ECO:0000256" key="3">
    <source>
        <dbReference type="ARBA" id="ARBA00011607"/>
    </source>
</evidence>
<geneLocation type="plastid" evidence="15"/>